<sequence>MAGSLQLPHTFQRRVTYKKPYRKSTTGCTTCKSRKIKCDEARPVCGNCRRRFTDNSCQYIQLAKQKGPLFLEQDSSLIDVKPLTLDSTNFLALRLLHHYTQATRLSQTLDCAVKHAMARTIWEDDIPRVAFTSEIVMTALLGISAWHLWALNSDDQTLAIASRSYFGKAIGLQRMALQQQEVIDDERNAESIFVAGFILAHHNWLLTQTGKHVDSFDPSLETFYMCTGHRSLAAKNLSPWCKYTTLGEAHIGRRRDSEKRSQLSLRHNKFMYRAEQDCNSLLQYIRDAGTIDLEQKETYKEVIDEIWWIYWLICDEHDDISVIEYLIVTFLHRVPTRFILLMEQKDPIAIALLARPIASLRLLGDTSSWWIHGTDQFRVDHFTVSGIKHILSPEWYWIMDWPLSIVFDEVKL</sequence>
<feature type="non-terminal residue" evidence="6">
    <location>
        <position position="1"/>
    </location>
</feature>
<dbReference type="InterPro" id="IPR053157">
    <property type="entry name" value="Sterol_Uptake_Regulator"/>
</dbReference>
<proteinExistence type="predicted"/>
<comment type="caution">
    <text evidence="6">The sequence shown here is derived from an EMBL/GenBank/DDBJ whole genome shotgun (WGS) entry which is preliminary data.</text>
</comment>
<dbReference type="GO" id="GO:0003677">
    <property type="term" value="F:DNA binding"/>
    <property type="evidence" value="ECO:0007669"/>
    <property type="project" value="UniProtKB-KW"/>
</dbReference>
<dbReference type="SUPFAM" id="SSF57701">
    <property type="entry name" value="Zn2/Cys6 DNA-binding domain"/>
    <property type="match status" value="1"/>
</dbReference>
<evidence type="ECO:0000256" key="4">
    <source>
        <dbReference type="ARBA" id="ARBA00023242"/>
    </source>
</evidence>
<dbReference type="AlphaFoldDB" id="A0AAD4KE91"/>
<feature type="domain" description="Zn(2)-C6 fungal-type" evidence="5">
    <location>
        <begin position="27"/>
        <end position="59"/>
    </location>
</feature>
<organism evidence="6 7">
    <name type="scientific">Talaromyces proteolyticus</name>
    <dbReference type="NCBI Taxonomy" id="1131652"/>
    <lineage>
        <taxon>Eukaryota</taxon>
        <taxon>Fungi</taxon>
        <taxon>Dikarya</taxon>
        <taxon>Ascomycota</taxon>
        <taxon>Pezizomycotina</taxon>
        <taxon>Eurotiomycetes</taxon>
        <taxon>Eurotiomycetidae</taxon>
        <taxon>Eurotiales</taxon>
        <taxon>Trichocomaceae</taxon>
        <taxon>Talaromyces</taxon>
        <taxon>Talaromyces sect. Bacilispori</taxon>
    </lineage>
</organism>
<dbReference type="Pfam" id="PF00172">
    <property type="entry name" value="Zn_clus"/>
    <property type="match status" value="1"/>
</dbReference>
<dbReference type="PANTHER" id="PTHR47784">
    <property type="entry name" value="STEROL UPTAKE CONTROL PROTEIN 2"/>
    <property type="match status" value="1"/>
</dbReference>
<evidence type="ECO:0000313" key="7">
    <source>
        <dbReference type="Proteomes" id="UP001201262"/>
    </source>
</evidence>
<name>A0AAD4KE91_9EURO</name>
<protein>
    <recommendedName>
        <fullName evidence="5">Zn(2)-C6 fungal-type domain-containing protein</fullName>
    </recommendedName>
</protein>
<accession>A0AAD4KE91</accession>
<keyword evidence="7" id="KW-1185">Reference proteome</keyword>
<dbReference type="PROSITE" id="PS00463">
    <property type="entry name" value="ZN2_CY6_FUNGAL_1"/>
    <property type="match status" value="1"/>
</dbReference>
<dbReference type="Gene3D" id="4.10.240.10">
    <property type="entry name" value="Zn(2)-C6 fungal-type DNA-binding domain"/>
    <property type="match status" value="1"/>
</dbReference>
<evidence type="ECO:0000259" key="5">
    <source>
        <dbReference type="PROSITE" id="PS50048"/>
    </source>
</evidence>
<dbReference type="InterPro" id="IPR001138">
    <property type="entry name" value="Zn2Cys6_DnaBD"/>
</dbReference>
<evidence type="ECO:0000256" key="3">
    <source>
        <dbReference type="ARBA" id="ARBA00023163"/>
    </source>
</evidence>
<dbReference type="EMBL" id="JAJTJA010000017">
    <property type="protein sequence ID" value="KAH8688737.1"/>
    <property type="molecule type" value="Genomic_DNA"/>
</dbReference>
<dbReference type="InterPro" id="IPR036864">
    <property type="entry name" value="Zn2-C6_fun-type_DNA-bd_sf"/>
</dbReference>
<evidence type="ECO:0000313" key="6">
    <source>
        <dbReference type="EMBL" id="KAH8688737.1"/>
    </source>
</evidence>
<evidence type="ECO:0000256" key="2">
    <source>
        <dbReference type="ARBA" id="ARBA00023125"/>
    </source>
</evidence>
<keyword evidence="3" id="KW-0804">Transcription</keyword>
<keyword evidence="1" id="KW-0805">Transcription regulation</keyword>
<dbReference type="CDD" id="cd00067">
    <property type="entry name" value="GAL4"/>
    <property type="match status" value="1"/>
</dbReference>
<dbReference type="GeneID" id="70247942"/>
<reference evidence="6" key="1">
    <citation type="submission" date="2021-12" db="EMBL/GenBank/DDBJ databases">
        <title>Convergent genome expansion in fungi linked to evolution of root-endophyte symbiosis.</title>
        <authorList>
            <consortium name="DOE Joint Genome Institute"/>
            <person name="Ke Y.-H."/>
            <person name="Bonito G."/>
            <person name="Liao H.-L."/>
            <person name="Looney B."/>
            <person name="Rojas-Flechas A."/>
            <person name="Nash J."/>
            <person name="Hameed K."/>
            <person name="Schadt C."/>
            <person name="Martin F."/>
            <person name="Crous P.W."/>
            <person name="Miettinen O."/>
            <person name="Magnuson J.K."/>
            <person name="Labbe J."/>
            <person name="Jacobson D."/>
            <person name="Doktycz M.J."/>
            <person name="Veneault-Fourrey C."/>
            <person name="Kuo A."/>
            <person name="Mondo S."/>
            <person name="Calhoun S."/>
            <person name="Riley R."/>
            <person name="Ohm R."/>
            <person name="LaButti K."/>
            <person name="Andreopoulos B."/>
            <person name="Pangilinan J."/>
            <person name="Nolan M."/>
            <person name="Tritt A."/>
            <person name="Clum A."/>
            <person name="Lipzen A."/>
            <person name="Daum C."/>
            <person name="Barry K."/>
            <person name="Grigoriev I.V."/>
            <person name="Vilgalys R."/>
        </authorList>
    </citation>
    <scope>NUCLEOTIDE SEQUENCE</scope>
    <source>
        <strain evidence="6">PMI_201</strain>
    </source>
</reference>
<gene>
    <name evidence="6" type="ORF">BGW36DRAFT_392102</name>
</gene>
<dbReference type="RefSeq" id="XP_046065209.1">
    <property type="nucleotide sequence ID" value="XM_046217655.1"/>
</dbReference>
<dbReference type="PANTHER" id="PTHR47784:SF9">
    <property type="entry name" value="ZN(II)2CYS6 TRANSCRIPTION FACTOR (EUROFUNG)"/>
    <property type="match status" value="1"/>
</dbReference>
<dbReference type="Proteomes" id="UP001201262">
    <property type="component" value="Unassembled WGS sequence"/>
</dbReference>
<evidence type="ECO:0000256" key="1">
    <source>
        <dbReference type="ARBA" id="ARBA00023015"/>
    </source>
</evidence>
<dbReference type="PROSITE" id="PS50048">
    <property type="entry name" value="ZN2_CY6_FUNGAL_2"/>
    <property type="match status" value="1"/>
</dbReference>
<dbReference type="GO" id="GO:0008270">
    <property type="term" value="F:zinc ion binding"/>
    <property type="evidence" value="ECO:0007669"/>
    <property type="project" value="InterPro"/>
</dbReference>
<dbReference type="GO" id="GO:0001228">
    <property type="term" value="F:DNA-binding transcription activator activity, RNA polymerase II-specific"/>
    <property type="evidence" value="ECO:0007669"/>
    <property type="project" value="TreeGrafter"/>
</dbReference>
<keyword evidence="2" id="KW-0238">DNA-binding</keyword>
<keyword evidence="4" id="KW-0539">Nucleus</keyword>
<dbReference type="SMART" id="SM00066">
    <property type="entry name" value="GAL4"/>
    <property type="match status" value="1"/>
</dbReference>